<protein>
    <submittedName>
        <fullName evidence="8">Type I glutamate--ammonia ligase</fullName>
    </submittedName>
</protein>
<name>A0ABW3CC89_9ACTN</name>
<organism evidence="8 9">
    <name type="scientific">Actinomadura adrarensis</name>
    <dbReference type="NCBI Taxonomy" id="1819600"/>
    <lineage>
        <taxon>Bacteria</taxon>
        <taxon>Bacillati</taxon>
        <taxon>Actinomycetota</taxon>
        <taxon>Actinomycetes</taxon>
        <taxon>Streptosporangiales</taxon>
        <taxon>Thermomonosporaceae</taxon>
        <taxon>Actinomadura</taxon>
    </lineage>
</organism>
<keyword evidence="3 8" id="KW-0436">Ligase</keyword>
<dbReference type="InterPro" id="IPR027303">
    <property type="entry name" value="Gln_synth_gly_rich_site"/>
</dbReference>
<keyword evidence="4" id="KW-0460">Magnesium</keyword>
<comment type="similarity">
    <text evidence="2 5 6">Belongs to the glutamine synthetase family.</text>
</comment>
<dbReference type="PROSITE" id="PS00181">
    <property type="entry name" value="GLNA_ATP"/>
    <property type="match status" value="1"/>
</dbReference>
<dbReference type="EMBL" id="JBHTIR010001041">
    <property type="protein sequence ID" value="MFD0852073.1"/>
    <property type="molecule type" value="Genomic_DNA"/>
</dbReference>
<dbReference type="InterPro" id="IPR008146">
    <property type="entry name" value="Gln_synth_cat_dom"/>
</dbReference>
<feature type="non-terminal residue" evidence="8">
    <location>
        <position position="183"/>
    </location>
</feature>
<dbReference type="Proteomes" id="UP001597083">
    <property type="component" value="Unassembled WGS sequence"/>
</dbReference>
<keyword evidence="9" id="KW-1185">Reference proteome</keyword>
<dbReference type="PROSITE" id="PS51987">
    <property type="entry name" value="GS_CATALYTIC"/>
    <property type="match status" value="1"/>
</dbReference>
<dbReference type="SUPFAM" id="SSF55931">
    <property type="entry name" value="Glutamine synthetase/guanido kinase"/>
    <property type="match status" value="1"/>
</dbReference>
<dbReference type="InterPro" id="IPR014746">
    <property type="entry name" value="Gln_synth/guanido_kin_cat_dom"/>
</dbReference>
<dbReference type="GO" id="GO:0016874">
    <property type="term" value="F:ligase activity"/>
    <property type="evidence" value="ECO:0007669"/>
    <property type="project" value="UniProtKB-KW"/>
</dbReference>
<evidence type="ECO:0000256" key="3">
    <source>
        <dbReference type="ARBA" id="ARBA00022598"/>
    </source>
</evidence>
<evidence type="ECO:0000256" key="2">
    <source>
        <dbReference type="ARBA" id="ARBA00009897"/>
    </source>
</evidence>
<evidence type="ECO:0000256" key="6">
    <source>
        <dbReference type="RuleBase" id="RU000384"/>
    </source>
</evidence>
<feature type="domain" description="GS catalytic" evidence="7">
    <location>
        <begin position="1"/>
        <end position="183"/>
    </location>
</feature>
<evidence type="ECO:0000256" key="4">
    <source>
        <dbReference type="ARBA" id="ARBA00022842"/>
    </source>
</evidence>
<dbReference type="SMART" id="SM01230">
    <property type="entry name" value="Gln-synt_C"/>
    <property type="match status" value="1"/>
</dbReference>
<proteinExistence type="inferred from homology"/>
<evidence type="ECO:0000256" key="5">
    <source>
        <dbReference type="PROSITE-ProRule" id="PRU01331"/>
    </source>
</evidence>
<comment type="caution">
    <text evidence="8">The sequence shown here is derived from an EMBL/GenBank/DDBJ whole genome shotgun (WGS) entry which is preliminary data.</text>
</comment>
<dbReference type="Pfam" id="PF00120">
    <property type="entry name" value="Gln-synt_C"/>
    <property type="match status" value="1"/>
</dbReference>
<accession>A0ABW3CC89</accession>
<dbReference type="PANTHER" id="PTHR43785:SF12">
    <property type="entry name" value="TYPE-1 GLUTAMINE SYNTHETASE 2"/>
    <property type="match status" value="1"/>
</dbReference>
<comment type="cofactor">
    <cofactor evidence="1">
        <name>Mg(2+)</name>
        <dbReference type="ChEBI" id="CHEBI:18420"/>
    </cofactor>
</comment>
<evidence type="ECO:0000313" key="8">
    <source>
        <dbReference type="EMBL" id="MFD0852073.1"/>
    </source>
</evidence>
<dbReference type="PANTHER" id="PTHR43785">
    <property type="entry name" value="GAMMA-GLUTAMYLPUTRESCINE SYNTHETASE"/>
    <property type="match status" value="1"/>
</dbReference>
<evidence type="ECO:0000259" key="7">
    <source>
        <dbReference type="PROSITE" id="PS51987"/>
    </source>
</evidence>
<reference evidence="9" key="1">
    <citation type="journal article" date="2019" name="Int. J. Syst. Evol. Microbiol.">
        <title>The Global Catalogue of Microorganisms (GCM) 10K type strain sequencing project: providing services to taxonomists for standard genome sequencing and annotation.</title>
        <authorList>
            <consortium name="The Broad Institute Genomics Platform"/>
            <consortium name="The Broad Institute Genome Sequencing Center for Infectious Disease"/>
            <person name="Wu L."/>
            <person name="Ma J."/>
        </authorList>
    </citation>
    <scope>NUCLEOTIDE SEQUENCE [LARGE SCALE GENOMIC DNA]</scope>
    <source>
        <strain evidence="9">JCM 31696</strain>
    </source>
</reference>
<evidence type="ECO:0000256" key="1">
    <source>
        <dbReference type="ARBA" id="ARBA00001946"/>
    </source>
</evidence>
<sequence>MTANIGAEAEYFLVRRDEDGALTVADERDRSERPCYDARDLTRMYDHLTEVSTTLNGLGWSNYANDHEDGNGQFEQNFQYAEALTTADRLITFRYLVQVLAERRGMTATFMPKPFGDRTGTGLHMHMSLWENGKPLFPDANDPRGLGLSPMAYGFIGGLLTHAPALSAVVAPTVNSYKRTTAT</sequence>
<dbReference type="Gene3D" id="3.30.590.10">
    <property type="entry name" value="Glutamine synthetase/guanido kinase, catalytic domain"/>
    <property type="match status" value="1"/>
</dbReference>
<gene>
    <name evidence="8" type="ORF">ACFQ07_07570</name>
</gene>
<evidence type="ECO:0000313" key="9">
    <source>
        <dbReference type="Proteomes" id="UP001597083"/>
    </source>
</evidence>